<sequence length="140" mass="15279">MGTPLPPNEPGVLCTRCWGPGKPFGPGPTPLVVRLSFLGLQRGEFWIDADEQSLLAPHSLIQTGFPCSWQELTGTWLTVLAYGDVSESITLRHVPELRFAFISLTAPQCTLGQPNQIISPVGDYAFNGTVQITWDLEGLE</sequence>
<protein>
    <submittedName>
        <fullName evidence="1">Uncharacterized protein</fullName>
    </submittedName>
</protein>
<name>A0A0F9KW75_9ZZZZ</name>
<accession>A0A0F9KW75</accession>
<organism evidence="1">
    <name type="scientific">marine sediment metagenome</name>
    <dbReference type="NCBI Taxonomy" id="412755"/>
    <lineage>
        <taxon>unclassified sequences</taxon>
        <taxon>metagenomes</taxon>
        <taxon>ecological metagenomes</taxon>
    </lineage>
</organism>
<dbReference type="EMBL" id="LAZR01007327">
    <property type="protein sequence ID" value="KKM85973.1"/>
    <property type="molecule type" value="Genomic_DNA"/>
</dbReference>
<proteinExistence type="predicted"/>
<evidence type="ECO:0000313" key="1">
    <source>
        <dbReference type="EMBL" id="KKM85973.1"/>
    </source>
</evidence>
<dbReference type="AlphaFoldDB" id="A0A0F9KW75"/>
<gene>
    <name evidence="1" type="ORF">LCGC14_1283630</name>
</gene>
<reference evidence="1" key="1">
    <citation type="journal article" date="2015" name="Nature">
        <title>Complex archaea that bridge the gap between prokaryotes and eukaryotes.</title>
        <authorList>
            <person name="Spang A."/>
            <person name="Saw J.H."/>
            <person name="Jorgensen S.L."/>
            <person name="Zaremba-Niedzwiedzka K."/>
            <person name="Martijn J."/>
            <person name="Lind A.E."/>
            <person name="van Eijk R."/>
            <person name="Schleper C."/>
            <person name="Guy L."/>
            <person name="Ettema T.J."/>
        </authorList>
    </citation>
    <scope>NUCLEOTIDE SEQUENCE</scope>
</reference>
<comment type="caution">
    <text evidence="1">The sequence shown here is derived from an EMBL/GenBank/DDBJ whole genome shotgun (WGS) entry which is preliminary data.</text>
</comment>